<evidence type="ECO:0000256" key="4">
    <source>
        <dbReference type="SAM" id="MobiDB-lite"/>
    </source>
</evidence>
<dbReference type="PROSITE" id="PS51192">
    <property type="entry name" value="HELICASE_ATP_BIND_1"/>
    <property type="match status" value="1"/>
</dbReference>
<name>A0AAV8S101_ENSVE</name>
<dbReference type="PANTHER" id="PTHR47958">
    <property type="entry name" value="ATP-DEPENDENT RNA HELICASE DBP3"/>
    <property type="match status" value="1"/>
</dbReference>
<dbReference type="InterPro" id="IPR027417">
    <property type="entry name" value="P-loop_NTPase"/>
</dbReference>
<feature type="region of interest" description="Disordered" evidence="4">
    <location>
        <begin position="59"/>
        <end position="107"/>
    </location>
</feature>
<reference evidence="6 7" key="1">
    <citation type="submission" date="2022-12" db="EMBL/GenBank/DDBJ databases">
        <title>Chromosome-scale assembly of the Ensete ventricosum genome.</title>
        <authorList>
            <person name="Dussert Y."/>
            <person name="Stocks J."/>
            <person name="Wendawek A."/>
            <person name="Woldeyes F."/>
            <person name="Nichols R.A."/>
            <person name="Borrell J.S."/>
        </authorList>
    </citation>
    <scope>NUCLEOTIDE SEQUENCE [LARGE SCALE GENOMIC DNA]</scope>
    <source>
        <strain evidence="7">cv. Maze</strain>
        <tissue evidence="6">Seeds</tissue>
    </source>
</reference>
<evidence type="ECO:0000259" key="5">
    <source>
        <dbReference type="PROSITE" id="PS51192"/>
    </source>
</evidence>
<evidence type="ECO:0000313" key="7">
    <source>
        <dbReference type="Proteomes" id="UP001222027"/>
    </source>
</evidence>
<organism evidence="6 7">
    <name type="scientific">Ensete ventricosum</name>
    <name type="common">Abyssinian banana</name>
    <name type="synonym">Musa ensete</name>
    <dbReference type="NCBI Taxonomy" id="4639"/>
    <lineage>
        <taxon>Eukaryota</taxon>
        <taxon>Viridiplantae</taxon>
        <taxon>Streptophyta</taxon>
        <taxon>Embryophyta</taxon>
        <taxon>Tracheophyta</taxon>
        <taxon>Spermatophyta</taxon>
        <taxon>Magnoliopsida</taxon>
        <taxon>Liliopsida</taxon>
        <taxon>Zingiberales</taxon>
        <taxon>Musaceae</taxon>
        <taxon>Ensete</taxon>
    </lineage>
</organism>
<dbReference type="SMART" id="SM00487">
    <property type="entry name" value="DEXDc"/>
    <property type="match status" value="1"/>
</dbReference>
<accession>A0AAV8S101</accession>
<dbReference type="Pfam" id="PF00270">
    <property type="entry name" value="DEAD"/>
    <property type="match status" value="1"/>
</dbReference>
<keyword evidence="2" id="KW-0547">Nucleotide-binding</keyword>
<dbReference type="GO" id="GO:0003723">
    <property type="term" value="F:RNA binding"/>
    <property type="evidence" value="ECO:0007669"/>
    <property type="project" value="UniProtKB-KW"/>
</dbReference>
<dbReference type="GO" id="GO:0004386">
    <property type="term" value="F:helicase activity"/>
    <property type="evidence" value="ECO:0007669"/>
    <property type="project" value="UniProtKB-KW"/>
</dbReference>
<dbReference type="GO" id="GO:0005524">
    <property type="term" value="F:ATP binding"/>
    <property type="evidence" value="ECO:0007669"/>
    <property type="project" value="InterPro"/>
</dbReference>
<proteinExistence type="predicted"/>
<protein>
    <recommendedName>
        <fullName evidence="5">Helicase ATP-binding domain-containing protein</fullName>
    </recommendedName>
</protein>
<evidence type="ECO:0000256" key="3">
    <source>
        <dbReference type="ARBA" id="ARBA00022884"/>
    </source>
</evidence>
<evidence type="ECO:0000313" key="6">
    <source>
        <dbReference type="EMBL" id="KAJ8513009.1"/>
    </source>
</evidence>
<dbReference type="SUPFAM" id="SSF52540">
    <property type="entry name" value="P-loop containing nucleoside triphosphate hydrolases"/>
    <property type="match status" value="2"/>
</dbReference>
<keyword evidence="7" id="KW-1185">Reference proteome</keyword>
<comment type="caution">
    <text evidence="6">The sequence shown here is derived from an EMBL/GenBank/DDBJ whole genome shotgun (WGS) entry which is preliminary data.</text>
</comment>
<evidence type="ECO:0000256" key="2">
    <source>
        <dbReference type="ARBA" id="ARBA00022806"/>
    </source>
</evidence>
<dbReference type="GO" id="GO:0016787">
    <property type="term" value="F:hydrolase activity"/>
    <property type="evidence" value="ECO:0007669"/>
    <property type="project" value="UniProtKB-KW"/>
</dbReference>
<evidence type="ECO:0000256" key="1">
    <source>
        <dbReference type="ARBA" id="ARBA00022801"/>
    </source>
</evidence>
<dbReference type="AlphaFoldDB" id="A0AAV8S101"/>
<dbReference type="Gene3D" id="3.40.50.300">
    <property type="entry name" value="P-loop containing nucleotide triphosphate hydrolases"/>
    <property type="match status" value="2"/>
</dbReference>
<dbReference type="Proteomes" id="UP001222027">
    <property type="component" value="Unassembled WGS sequence"/>
</dbReference>
<gene>
    <name evidence="6" type="ORF">OPV22_003443</name>
</gene>
<dbReference type="EMBL" id="JAQQAF010000001">
    <property type="protein sequence ID" value="KAJ8513009.1"/>
    <property type="molecule type" value="Genomic_DNA"/>
</dbReference>
<sequence>MRTSWADSVANAESSAFVTGVTVSISNTGNTNATAAAVIAALRPGRAACVPPHLRNGVHSSELPAPAPVDGPSAAKLPSGPRAPSGGNQCGGGSTRDAGRPRFAGGRGGGGGWGLRCVGWDRRKREVNHNADDEETTVVAFDGLENTGINFNAYEDIPVEVSGENATLPVSTFAEIDLGDVVNENIRRCNYVKPTAGQRHAIPIMLTGRDLMACAQTGTGKAAAFCFPIISGIIKGPPSQWQGGPRTLYPPALILSPTRELSVQIHKDTRKFSYQTGVRVVVAYGGATINQQLWDWDMERGVDILVWMRLIECLIWVLSLKFDELSNKWACLHEVKDKLCYSVPRFLGRYRHCLLISFTNYIYFAVGRVGSSTDLIVQRVEFVLKSEKRSHFMDLLRAQRVNGAQGKQALTLVFVETKKGADSLEHWLCMNEFPPTTIHGDRTQQA</sequence>
<dbReference type="InterPro" id="IPR014001">
    <property type="entry name" value="Helicase_ATP-bd"/>
</dbReference>
<keyword evidence="2" id="KW-0067">ATP-binding</keyword>
<keyword evidence="2" id="KW-0347">Helicase</keyword>
<keyword evidence="3" id="KW-0694">RNA-binding</keyword>
<feature type="domain" description="Helicase ATP-binding" evidence="5">
    <location>
        <begin position="202"/>
        <end position="359"/>
    </location>
</feature>
<keyword evidence="1" id="KW-0378">Hydrolase</keyword>
<dbReference type="InterPro" id="IPR011545">
    <property type="entry name" value="DEAD/DEAH_box_helicase_dom"/>
</dbReference>